<evidence type="ECO:0000256" key="1">
    <source>
        <dbReference type="SAM" id="SignalP"/>
    </source>
</evidence>
<keyword evidence="1" id="KW-0732">Signal</keyword>
<comment type="caution">
    <text evidence="2">The sequence shown here is derived from an EMBL/GenBank/DDBJ whole genome shotgun (WGS) entry which is preliminary data.</text>
</comment>
<feature type="chain" id="PRO_5046275901" evidence="1">
    <location>
        <begin position="23"/>
        <end position="251"/>
    </location>
</feature>
<dbReference type="PANTHER" id="PTHR34387">
    <property type="entry name" value="SLR1258 PROTEIN"/>
    <property type="match status" value="1"/>
</dbReference>
<dbReference type="Proteomes" id="UP001352263">
    <property type="component" value="Unassembled WGS sequence"/>
</dbReference>
<dbReference type="InterPro" id="IPR007497">
    <property type="entry name" value="SIMPL/DUF541"/>
</dbReference>
<dbReference type="Gene3D" id="3.30.70.2970">
    <property type="entry name" value="Protein of unknown function (DUF541), domain 2"/>
    <property type="match status" value="1"/>
</dbReference>
<evidence type="ECO:0000313" key="3">
    <source>
        <dbReference type="Proteomes" id="UP001352263"/>
    </source>
</evidence>
<evidence type="ECO:0000313" key="2">
    <source>
        <dbReference type="EMBL" id="MEC4721029.1"/>
    </source>
</evidence>
<dbReference type="Gene3D" id="3.30.110.170">
    <property type="entry name" value="Protein of unknown function (DUF541), domain 1"/>
    <property type="match status" value="1"/>
</dbReference>
<keyword evidence="3" id="KW-1185">Reference proteome</keyword>
<accession>A0ABU6JBK0</accession>
<dbReference type="EMBL" id="JAWIIV010000015">
    <property type="protein sequence ID" value="MEC4721029.1"/>
    <property type="molecule type" value="Genomic_DNA"/>
</dbReference>
<reference evidence="2 3" key="1">
    <citation type="submission" date="2023-10" db="EMBL/GenBank/DDBJ databases">
        <title>Noviherbaspirillum sp. CPCC 100848 genome assembly.</title>
        <authorList>
            <person name="Li X.Y."/>
            <person name="Fang X.M."/>
        </authorList>
    </citation>
    <scope>NUCLEOTIDE SEQUENCE [LARGE SCALE GENOMIC DNA]</scope>
    <source>
        <strain evidence="2 3">CPCC 100848</strain>
    </source>
</reference>
<protein>
    <submittedName>
        <fullName evidence="2">SIMPL domain-containing protein</fullName>
    </submittedName>
</protein>
<feature type="signal peptide" evidence="1">
    <location>
        <begin position="1"/>
        <end position="22"/>
    </location>
</feature>
<gene>
    <name evidence="2" type="ORF">RY831_17830</name>
</gene>
<dbReference type="RefSeq" id="WP_326507737.1">
    <property type="nucleotide sequence ID" value="NZ_JAWIIV010000015.1"/>
</dbReference>
<proteinExistence type="predicted"/>
<dbReference type="InterPro" id="IPR052022">
    <property type="entry name" value="26kDa_periplasmic_antigen"/>
</dbReference>
<dbReference type="PANTHER" id="PTHR34387:SF2">
    <property type="entry name" value="SLR1258 PROTEIN"/>
    <property type="match status" value="1"/>
</dbReference>
<dbReference type="Pfam" id="PF04402">
    <property type="entry name" value="SIMPL"/>
    <property type="match status" value="1"/>
</dbReference>
<sequence>MRLVLTGVLLTSIALHALPLHAQNATPAAQTSGTLVIVPAFGEVRHVNDEARVTFMIEEQDKDKAAAASRVNLKMKQGTEILRKEDPRAVLKTGGYYTYPVYADEGQPRPMNKPRQAIGWRVGQSLDVTTSGLADLPRTVAAVQKVLALSGLQFTLSTATSRKLEEERIAAAYGNLTDRIAAVAKAMGRNVSDAVLETVDFEASGAFAERADMRMAKPMSASAGGPAVEDPSFEPGETVLNTRVVGKVRFK</sequence>
<name>A0ABU6JBK0_9BURK</name>
<organism evidence="2 3">
    <name type="scientific">Noviherbaspirillum album</name>
    <dbReference type="NCBI Taxonomy" id="3080276"/>
    <lineage>
        <taxon>Bacteria</taxon>
        <taxon>Pseudomonadati</taxon>
        <taxon>Pseudomonadota</taxon>
        <taxon>Betaproteobacteria</taxon>
        <taxon>Burkholderiales</taxon>
        <taxon>Oxalobacteraceae</taxon>
        <taxon>Noviherbaspirillum</taxon>
    </lineage>
</organism>